<dbReference type="InterPro" id="IPR049680">
    <property type="entry name" value="FLVCR1-2_SLC49-like"/>
</dbReference>
<dbReference type="Gene3D" id="1.20.1250.20">
    <property type="entry name" value="MFS general substrate transporter like domains"/>
    <property type="match status" value="1"/>
</dbReference>
<dbReference type="VEuPathDB" id="FungiDB:MELLADRAFT_109159"/>
<dbReference type="InterPro" id="IPR011701">
    <property type="entry name" value="MFS"/>
</dbReference>
<feature type="transmembrane region" description="Helical" evidence="6">
    <location>
        <begin position="273"/>
        <end position="291"/>
    </location>
</feature>
<dbReference type="eggNOG" id="KOG2563">
    <property type="taxonomic scope" value="Eukaryota"/>
</dbReference>
<feature type="region of interest" description="Disordered" evidence="5">
    <location>
        <begin position="1"/>
        <end position="120"/>
    </location>
</feature>
<evidence type="ECO:0000313" key="7">
    <source>
        <dbReference type="EMBL" id="EGG03627.1"/>
    </source>
</evidence>
<keyword evidence="3 6" id="KW-1133">Transmembrane helix</keyword>
<feature type="transmembrane region" description="Helical" evidence="6">
    <location>
        <begin position="240"/>
        <end position="261"/>
    </location>
</feature>
<feature type="transmembrane region" description="Helical" evidence="6">
    <location>
        <begin position="555"/>
        <end position="574"/>
    </location>
</feature>
<evidence type="ECO:0000256" key="3">
    <source>
        <dbReference type="ARBA" id="ARBA00022989"/>
    </source>
</evidence>
<keyword evidence="4 6" id="KW-0472">Membrane</keyword>
<dbReference type="InterPro" id="IPR036259">
    <property type="entry name" value="MFS_trans_sf"/>
</dbReference>
<dbReference type="KEGG" id="mlr:MELLADRAFT_109159"/>
<feature type="compositionally biased region" description="Basic and acidic residues" evidence="5">
    <location>
        <begin position="101"/>
        <end position="116"/>
    </location>
</feature>
<dbReference type="PANTHER" id="PTHR10924:SF6">
    <property type="entry name" value="SOLUTE CARRIER FAMILY 49 MEMBER A3"/>
    <property type="match status" value="1"/>
</dbReference>
<evidence type="ECO:0008006" key="9">
    <source>
        <dbReference type="Google" id="ProtNLM"/>
    </source>
</evidence>
<feature type="transmembrane region" description="Helical" evidence="6">
    <location>
        <begin position="138"/>
        <end position="158"/>
    </location>
</feature>
<feature type="transmembrane region" description="Helical" evidence="6">
    <location>
        <begin position="426"/>
        <end position="451"/>
    </location>
</feature>
<dbReference type="EMBL" id="GL883123">
    <property type="protein sequence ID" value="EGG03627.1"/>
    <property type="molecule type" value="Genomic_DNA"/>
</dbReference>
<protein>
    <recommendedName>
        <fullName evidence="9">Major facilitator superfamily (MFS) profile domain-containing protein</fullName>
    </recommendedName>
</protein>
<gene>
    <name evidence="7" type="ORF">MELLADRAFT_109159</name>
</gene>
<feature type="transmembrane region" description="Helical" evidence="6">
    <location>
        <begin position="519"/>
        <end position="543"/>
    </location>
</feature>
<accession>F4RVI2</accession>
<dbReference type="GeneID" id="18923672"/>
<dbReference type="HOGENOM" id="CLU_023132_2_0_1"/>
<keyword evidence="8" id="KW-1185">Reference proteome</keyword>
<evidence type="ECO:0000313" key="8">
    <source>
        <dbReference type="Proteomes" id="UP000001072"/>
    </source>
</evidence>
<feature type="transmembrane region" description="Helical" evidence="6">
    <location>
        <begin position="463"/>
        <end position="482"/>
    </location>
</feature>
<feature type="transmembrane region" description="Helical" evidence="6">
    <location>
        <begin position="178"/>
        <end position="194"/>
    </location>
</feature>
<dbReference type="Proteomes" id="UP000001072">
    <property type="component" value="Unassembled WGS sequence"/>
</dbReference>
<feature type="transmembrane region" description="Helical" evidence="6">
    <location>
        <begin position="311"/>
        <end position="330"/>
    </location>
</feature>
<dbReference type="RefSeq" id="XP_007413074.1">
    <property type="nucleotide sequence ID" value="XM_007413012.1"/>
</dbReference>
<evidence type="ECO:0000256" key="2">
    <source>
        <dbReference type="ARBA" id="ARBA00022692"/>
    </source>
</evidence>
<dbReference type="GO" id="GO:0022857">
    <property type="term" value="F:transmembrane transporter activity"/>
    <property type="evidence" value="ECO:0007669"/>
    <property type="project" value="InterPro"/>
</dbReference>
<feature type="transmembrane region" description="Helical" evidence="6">
    <location>
        <begin position="201"/>
        <end position="220"/>
    </location>
</feature>
<keyword evidence="2 6" id="KW-0812">Transmembrane</keyword>
<organism evidence="8">
    <name type="scientific">Melampsora larici-populina (strain 98AG31 / pathotype 3-4-7)</name>
    <name type="common">Poplar leaf rust fungus</name>
    <dbReference type="NCBI Taxonomy" id="747676"/>
    <lineage>
        <taxon>Eukaryota</taxon>
        <taxon>Fungi</taxon>
        <taxon>Dikarya</taxon>
        <taxon>Basidiomycota</taxon>
        <taxon>Pucciniomycotina</taxon>
        <taxon>Pucciniomycetes</taxon>
        <taxon>Pucciniales</taxon>
        <taxon>Melampsoraceae</taxon>
        <taxon>Melampsora</taxon>
    </lineage>
</organism>
<reference evidence="8" key="1">
    <citation type="journal article" date="2011" name="Proc. Natl. Acad. Sci. U.S.A.">
        <title>Obligate biotrophy features unraveled by the genomic analysis of rust fungi.</title>
        <authorList>
            <person name="Duplessis S."/>
            <person name="Cuomo C.A."/>
            <person name="Lin Y.-C."/>
            <person name="Aerts A."/>
            <person name="Tisserant E."/>
            <person name="Veneault-Fourrey C."/>
            <person name="Joly D.L."/>
            <person name="Hacquard S."/>
            <person name="Amselem J."/>
            <person name="Cantarel B.L."/>
            <person name="Chiu R."/>
            <person name="Coutinho P.M."/>
            <person name="Feau N."/>
            <person name="Field M."/>
            <person name="Frey P."/>
            <person name="Gelhaye E."/>
            <person name="Goldberg J."/>
            <person name="Grabherr M.G."/>
            <person name="Kodira C.D."/>
            <person name="Kohler A."/>
            <person name="Kuees U."/>
            <person name="Lindquist E.A."/>
            <person name="Lucas S.M."/>
            <person name="Mago R."/>
            <person name="Mauceli E."/>
            <person name="Morin E."/>
            <person name="Murat C."/>
            <person name="Pangilinan J.L."/>
            <person name="Park R."/>
            <person name="Pearson M."/>
            <person name="Quesneville H."/>
            <person name="Rouhier N."/>
            <person name="Sakthikumar S."/>
            <person name="Salamov A.A."/>
            <person name="Schmutz J."/>
            <person name="Selles B."/>
            <person name="Shapiro H."/>
            <person name="Tanguay P."/>
            <person name="Tuskan G.A."/>
            <person name="Henrissat B."/>
            <person name="Van de Peer Y."/>
            <person name="Rouze P."/>
            <person name="Ellis J.G."/>
            <person name="Dodds P.N."/>
            <person name="Schein J.E."/>
            <person name="Zhong S."/>
            <person name="Hamelin R.C."/>
            <person name="Grigoriev I.V."/>
            <person name="Szabo L.J."/>
            <person name="Martin F."/>
        </authorList>
    </citation>
    <scope>NUCLEOTIDE SEQUENCE [LARGE SCALE GENOMIC DNA]</scope>
    <source>
        <strain evidence="8">98AG31 / pathotype 3-4-7</strain>
    </source>
</reference>
<dbReference type="SUPFAM" id="SSF103473">
    <property type="entry name" value="MFS general substrate transporter"/>
    <property type="match status" value="1"/>
</dbReference>
<feature type="transmembrane region" description="Helical" evidence="6">
    <location>
        <begin position="494"/>
        <end position="513"/>
    </location>
</feature>
<evidence type="ECO:0000256" key="5">
    <source>
        <dbReference type="SAM" id="MobiDB-lite"/>
    </source>
</evidence>
<name>F4RVI2_MELLP</name>
<feature type="compositionally biased region" description="Polar residues" evidence="5">
    <location>
        <begin position="10"/>
        <end position="42"/>
    </location>
</feature>
<evidence type="ECO:0000256" key="1">
    <source>
        <dbReference type="ARBA" id="ARBA00004141"/>
    </source>
</evidence>
<dbReference type="OrthoDB" id="422206at2759"/>
<dbReference type="InParanoid" id="F4RVI2"/>
<feature type="transmembrane region" description="Helical" evidence="6">
    <location>
        <begin position="594"/>
        <end position="613"/>
    </location>
</feature>
<proteinExistence type="predicted"/>
<dbReference type="PANTHER" id="PTHR10924">
    <property type="entry name" value="MAJOR FACILITATOR SUPERFAMILY PROTEIN-RELATED"/>
    <property type="match status" value="1"/>
</dbReference>
<evidence type="ECO:0000256" key="6">
    <source>
        <dbReference type="SAM" id="Phobius"/>
    </source>
</evidence>
<dbReference type="GO" id="GO:0016020">
    <property type="term" value="C:membrane"/>
    <property type="evidence" value="ECO:0007669"/>
    <property type="project" value="UniProtKB-SubCell"/>
</dbReference>
<dbReference type="AlphaFoldDB" id="F4RVI2"/>
<sequence>MATAGPPSAESYQSMERPTSAQDTSPQSTPGPGDTRSPSPQKSKSRGKFWSSKRTNENTESPNTAHAPSPNDHPEISTVVRSPEILPGPENAATPQAHPRNGHEHGKSFESSRNRDFGTPTAESYGSMKAYKVYKRRFVGLFILALLNGITAANAVLFTTITSQSSKFFSISVTRVNWLSNIFAVMYLILGWTVPSLVETCAIQGICAMAAIAMTLGAWLRYAASCVPDIQSDDYIMPPYLLLFVGSMLIGVAQPMLQIIGPSYSELFFTPRSRLAATMLIAISNPLGQAITDLVVPKIVPEISTHREIRLLLLIIAIVTMIFSFTVLFIRSQPPTPPSMTCELPRLSSGASWRVLFGGRQKSTTDVEEKSEPALSRRATVTVVRRNSALQFELERPNTFNSETDDDHSVSSESLGKLSKKSRVDLALLAILFAVIMGAFTAYTTLINQIYIPYGFDSTQAGLFVASLIFPGVIAATVLLPFMGRSCPKICVQLVKIFGPLIGLAYAGLIWIVKGRDMGGIHLTNILIGVFSFMTVPIVLELAADVTYTAMRPEFSSALLYTSASGVALLFSVIMEALQGSDDGPTPRDMYRSLIFQGGAVLLAALTIIGLQGKQRRPDLKTRRRSRRAQA</sequence>
<dbReference type="Pfam" id="PF07690">
    <property type="entry name" value="MFS_1"/>
    <property type="match status" value="1"/>
</dbReference>
<comment type="subcellular location">
    <subcellularLocation>
        <location evidence="1">Membrane</location>
        <topology evidence="1">Multi-pass membrane protein</topology>
    </subcellularLocation>
</comment>
<evidence type="ECO:0000256" key="4">
    <source>
        <dbReference type="ARBA" id="ARBA00023136"/>
    </source>
</evidence>